<name>A0A918WZR5_9ACTN</name>
<reference evidence="2" key="1">
    <citation type="journal article" date="2014" name="Int. J. Syst. Evol. Microbiol.">
        <title>Complete genome sequence of Corynebacterium casei LMG S-19264T (=DSM 44701T), isolated from a smear-ripened cheese.</title>
        <authorList>
            <consortium name="US DOE Joint Genome Institute (JGI-PGF)"/>
            <person name="Walter F."/>
            <person name="Albersmeier A."/>
            <person name="Kalinowski J."/>
            <person name="Ruckert C."/>
        </authorList>
    </citation>
    <scope>NUCLEOTIDE SEQUENCE</scope>
    <source>
        <strain evidence="2">JCM 4637</strain>
    </source>
</reference>
<organism evidence="2 3">
    <name type="scientific">Streptomyces finlayi</name>
    <dbReference type="NCBI Taxonomy" id="67296"/>
    <lineage>
        <taxon>Bacteria</taxon>
        <taxon>Bacillati</taxon>
        <taxon>Actinomycetota</taxon>
        <taxon>Actinomycetes</taxon>
        <taxon>Kitasatosporales</taxon>
        <taxon>Streptomycetaceae</taxon>
        <taxon>Streptomyces</taxon>
    </lineage>
</organism>
<evidence type="ECO:0000256" key="1">
    <source>
        <dbReference type="SAM" id="MobiDB-lite"/>
    </source>
</evidence>
<gene>
    <name evidence="2" type="ORF">GCM10010334_40770</name>
</gene>
<dbReference type="AlphaFoldDB" id="A0A918WZR5"/>
<dbReference type="Proteomes" id="UP000638353">
    <property type="component" value="Unassembled WGS sequence"/>
</dbReference>
<feature type="compositionally biased region" description="Low complexity" evidence="1">
    <location>
        <begin position="303"/>
        <end position="322"/>
    </location>
</feature>
<accession>A0A918WZR5</accession>
<comment type="caution">
    <text evidence="2">The sequence shown here is derived from an EMBL/GenBank/DDBJ whole genome shotgun (WGS) entry which is preliminary data.</text>
</comment>
<evidence type="ECO:0000313" key="2">
    <source>
        <dbReference type="EMBL" id="GHC98342.1"/>
    </source>
</evidence>
<evidence type="ECO:0000313" key="3">
    <source>
        <dbReference type="Proteomes" id="UP000638353"/>
    </source>
</evidence>
<protein>
    <submittedName>
        <fullName evidence="2">Uncharacterized protein</fullName>
    </submittedName>
</protein>
<reference evidence="2" key="2">
    <citation type="submission" date="2020-09" db="EMBL/GenBank/DDBJ databases">
        <authorList>
            <person name="Sun Q."/>
            <person name="Ohkuma M."/>
        </authorList>
    </citation>
    <scope>NUCLEOTIDE SEQUENCE</scope>
    <source>
        <strain evidence="2">JCM 4637</strain>
    </source>
</reference>
<feature type="region of interest" description="Disordered" evidence="1">
    <location>
        <begin position="273"/>
        <end position="322"/>
    </location>
</feature>
<dbReference type="RefSeq" id="WP_189824331.1">
    <property type="nucleotide sequence ID" value="NZ_BMVC01000007.1"/>
</dbReference>
<proteinExistence type="predicted"/>
<sequence length="322" mass="33818">MPIFMLDFFGILLNVMGAVDLADLPFLFGPHLREELGMFERAELTVRFASVEGAGSEVRVHDDDGRLLRRHAFHGLGGIPPLLPPFAVLGDRFAVLQAAVLAKNDAVVALVGGVESPRSALALALGVRGWRMVSAQRLVVDRATGQTLPLQVPLELRGAALESAHAWGLPEKDLRTASSPLTGSYLQVRPESLMETVPVGARLGPATVVRLCTAGGPRAGLEDGGRAPAVWPVDATALLDRNPRARLLLPPAGGVEEAADLLDARLCPPLPKETAPCPADLRTTRERPAGSTMSASIRRAPRTSTGHSSTGSSAAKAAAATT</sequence>
<dbReference type="EMBL" id="BMVC01000007">
    <property type="protein sequence ID" value="GHC98342.1"/>
    <property type="molecule type" value="Genomic_DNA"/>
</dbReference>